<evidence type="ECO:0000256" key="6">
    <source>
        <dbReference type="SAM" id="MobiDB-lite"/>
    </source>
</evidence>
<protein>
    <recommendedName>
        <fullName evidence="7">JmjC domain-containing protein</fullName>
    </recommendedName>
</protein>
<dbReference type="GO" id="GO:0005634">
    <property type="term" value="C:nucleus"/>
    <property type="evidence" value="ECO:0007669"/>
    <property type="project" value="UniProtKB-SubCell"/>
</dbReference>
<dbReference type="InterPro" id="IPR001965">
    <property type="entry name" value="Znf_PHD"/>
</dbReference>
<dbReference type="SMART" id="SM00558">
    <property type="entry name" value="JmjC"/>
    <property type="match status" value="1"/>
</dbReference>
<keyword evidence="9" id="KW-1185">Reference proteome</keyword>
<reference evidence="8" key="1">
    <citation type="submission" date="2022-07" db="EMBL/GenBank/DDBJ databases">
        <title>Phylogenomic reconstructions and comparative analyses of Kickxellomycotina fungi.</title>
        <authorList>
            <person name="Reynolds N.K."/>
            <person name="Stajich J.E."/>
            <person name="Barry K."/>
            <person name="Grigoriev I.V."/>
            <person name="Crous P."/>
            <person name="Smith M.E."/>
        </authorList>
    </citation>
    <scope>NUCLEOTIDE SEQUENCE</scope>
    <source>
        <strain evidence="8">RSA 567</strain>
    </source>
</reference>
<comment type="subcellular location">
    <subcellularLocation>
        <location evidence="1">Nucleus</location>
    </subcellularLocation>
</comment>
<feature type="compositionally biased region" description="Low complexity" evidence="6">
    <location>
        <begin position="43"/>
        <end position="73"/>
    </location>
</feature>
<dbReference type="PANTHER" id="PTHR10694:SF7">
    <property type="entry name" value="[HISTONE H3]-TRIMETHYL-L-LYSINE(9) DEMETHYLASE"/>
    <property type="match status" value="1"/>
</dbReference>
<gene>
    <name evidence="8" type="ORF">H4R34_004828</name>
</gene>
<dbReference type="AlphaFoldDB" id="A0A9W8EBT9"/>
<keyword evidence="2" id="KW-0479">Metal-binding</keyword>
<evidence type="ECO:0000256" key="4">
    <source>
        <dbReference type="ARBA" id="ARBA00022833"/>
    </source>
</evidence>
<feature type="region of interest" description="Disordered" evidence="6">
    <location>
        <begin position="399"/>
        <end position="426"/>
    </location>
</feature>
<evidence type="ECO:0000256" key="2">
    <source>
        <dbReference type="ARBA" id="ARBA00022723"/>
    </source>
</evidence>
<dbReference type="InterPro" id="IPR011011">
    <property type="entry name" value="Znf_FYVE_PHD"/>
</dbReference>
<dbReference type="InterPro" id="IPR013083">
    <property type="entry name" value="Znf_RING/FYVE/PHD"/>
</dbReference>
<sequence length="775" mass="86190">MRPIVQHFEGSKGIYKQYNIEHRRKLKLTRFYDQALESAQAIPGAGKPGARSSPPASRRKSASTSLSPKASSPELQSNPVLSSPASNGKLASGIYVQLEDGVIRGADPHKPVTHGLPLLDAASSSTEALADDAKTIERPNGTASIPTTDPRYLDHFDHLDRQYWRNITFAPPLYGADVPGTLFPTASEFPTWNPRDLGTVLNRIDVPMSGVNQPYLYLGMWKATFAWHLEDMDLYSINYLHFGRPKSWYCIPPAHQARFERAAQSIFSNDARACQQFLRHKAYMVSPSVLTKQYDVPVYRLVQTQGEFVITFPYGYHAGFNQGFNCAESVNFALPSWAELGKRALPCQCIGDSVRIAVEEFFPNDLTEADYWKELHQGRFERLWDRRALAEAKEAAKESPGLKPCAEPCSSAKRRRTESPGVFSVTSLHPTRPTRLSIKAHTAESIKSRDQTNMSKCSLAAALTMHFHAKLEKAKTKVFEWPALPDRCAACLKRLADDTVATRQCAACHLTVHQACYPIFDIEPTSATLPTSTSPWCCLRCQVKASALPCYLCSYFNGPLLLVNPYESVGRLSDSVANQDNPEFLAKFRRLSFIRKTKSLKFAHPLCARLVPHTHLKTTLGDMLPVPVQAIYRVALLPPAAGVDVQELIYPLLPSSPPAASTRSSVRRRRQSSSSSNTHLHDTDWSDSHTDKTWAMVCGVSWIPAGHFIQYYPKSNRACAACHIPLGITVQCAHPKCPSFFHSTCAAFADLILRDGAPRTVCLETEVLYCIEHCP</sequence>
<dbReference type="PANTHER" id="PTHR10694">
    <property type="entry name" value="LYSINE-SPECIFIC DEMETHYLASE"/>
    <property type="match status" value="1"/>
</dbReference>
<dbReference type="Gene3D" id="3.30.40.10">
    <property type="entry name" value="Zinc/RING finger domain, C3HC4 (zinc finger)"/>
    <property type="match status" value="1"/>
</dbReference>
<feature type="region of interest" description="Disordered" evidence="6">
    <location>
        <begin position="657"/>
        <end position="687"/>
    </location>
</feature>
<dbReference type="GO" id="GO:0051864">
    <property type="term" value="F:histone H3K36 demethylase activity"/>
    <property type="evidence" value="ECO:0007669"/>
    <property type="project" value="TreeGrafter"/>
</dbReference>
<feature type="region of interest" description="Disordered" evidence="6">
    <location>
        <begin position="39"/>
        <end position="86"/>
    </location>
</feature>
<dbReference type="OrthoDB" id="9547406at2759"/>
<proteinExistence type="predicted"/>
<dbReference type="PROSITE" id="PS51184">
    <property type="entry name" value="JMJC"/>
    <property type="match status" value="1"/>
</dbReference>
<dbReference type="GO" id="GO:0008270">
    <property type="term" value="F:zinc ion binding"/>
    <property type="evidence" value="ECO:0007669"/>
    <property type="project" value="UniProtKB-KW"/>
</dbReference>
<organism evidence="8 9">
    <name type="scientific">Dimargaris verticillata</name>
    <dbReference type="NCBI Taxonomy" id="2761393"/>
    <lineage>
        <taxon>Eukaryota</taxon>
        <taxon>Fungi</taxon>
        <taxon>Fungi incertae sedis</taxon>
        <taxon>Zoopagomycota</taxon>
        <taxon>Kickxellomycotina</taxon>
        <taxon>Dimargaritomycetes</taxon>
        <taxon>Dimargaritales</taxon>
        <taxon>Dimargaritaceae</taxon>
        <taxon>Dimargaris</taxon>
    </lineage>
</organism>
<accession>A0A9W8EBT9</accession>
<dbReference type="SUPFAM" id="SSF57903">
    <property type="entry name" value="FYVE/PHD zinc finger"/>
    <property type="match status" value="1"/>
</dbReference>
<dbReference type="GO" id="GO:0010468">
    <property type="term" value="P:regulation of gene expression"/>
    <property type="evidence" value="ECO:0007669"/>
    <property type="project" value="TreeGrafter"/>
</dbReference>
<dbReference type="GO" id="GO:0032454">
    <property type="term" value="F:histone H3K9 demethylase activity"/>
    <property type="evidence" value="ECO:0007669"/>
    <property type="project" value="TreeGrafter"/>
</dbReference>
<dbReference type="GO" id="GO:0000785">
    <property type="term" value="C:chromatin"/>
    <property type="evidence" value="ECO:0007669"/>
    <property type="project" value="TreeGrafter"/>
</dbReference>
<dbReference type="Proteomes" id="UP001151582">
    <property type="component" value="Unassembled WGS sequence"/>
</dbReference>
<evidence type="ECO:0000313" key="8">
    <source>
        <dbReference type="EMBL" id="KAJ1974144.1"/>
    </source>
</evidence>
<feature type="compositionally biased region" description="Polar residues" evidence="6">
    <location>
        <begin position="74"/>
        <end position="86"/>
    </location>
</feature>
<keyword evidence="5" id="KW-0539">Nucleus</keyword>
<dbReference type="SMART" id="SM00249">
    <property type="entry name" value="PHD"/>
    <property type="match status" value="2"/>
</dbReference>
<evidence type="ECO:0000313" key="9">
    <source>
        <dbReference type="Proteomes" id="UP001151582"/>
    </source>
</evidence>
<dbReference type="EMBL" id="JANBQB010000697">
    <property type="protein sequence ID" value="KAJ1974144.1"/>
    <property type="molecule type" value="Genomic_DNA"/>
</dbReference>
<keyword evidence="4" id="KW-0862">Zinc</keyword>
<dbReference type="Pfam" id="PF02373">
    <property type="entry name" value="JmjC"/>
    <property type="match status" value="1"/>
</dbReference>
<dbReference type="Gene3D" id="2.60.120.650">
    <property type="entry name" value="Cupin"/>
    <property type="match status" value="1"/>
</dbReference>
<evidence type="ECO:0000256" key="5">
    <source>
        <dbReference type="ARBA" id="ARBA00023242"/>
    </source>
</evidence>
<dbReference type="SUPFAM" id="SSF51197">
    <property type="entry name" value="Clavaminate synthase-like"/>
    <property type="match status" value="1"/>
</dbReference>
<feature type="domain" description="JmjC" evidence="7">
    <location>
        <begin position="186"/>
        <end position="349"/>
    </location>
</feature>
<evidence type="ECO:0000256" key="3">
    <source>
        <dbReference type="ARBA" id="ARBA00022771"/>
    </source>
</evidence>
<dbReference type="InterPro" id="IPR003347">
    <property type="entry name" value="JmjC_dom"/>
</dbReference>
<keyword evidence="3" id="KW-0863">Zinc-finger</keyword>
<comment type="caution">
    <text evidence="8">The sequence shown here is derived from an EMBL/GenBank/DDBJ whole genome shotgun (WGS) entry which is preliminary data.</text>
</comment>
<evidence type="ECO:0000259" key="7">
    <source>
        <dbReference type="PROSITE" id="PS51184"/>
    </source>
</evidence>
<evidence type="ECO:0000256" key="1">
    <source>
        <dbReference type="ARBA" id="ARBA00004123"/>
    </source>
</evidence>
<name>A0A9W8EBT9_9FUNG</name>